<organism evidence="1">
    <name type="scientific">Chromera velia CCMP2878</name>
    <dbReference type="NCBI Taxonomy" id="1169474"/>
    <lineage>
        <taxon>Eukaryota</taxon>
        <taxon>Sar</taxon>
        <taxon>Alveolata</taxon>
        <taxon>Colpodellida</taxon>
        <taxon>Chromeraceae</taxon>
        <taxon>Chromera</taxon>
    </lineage>
</organism>
<accession>A0A0G4IEG1</accession>
<evidence type="ECO:0000313" key="1">
    <source>
        <dbReference type="EMBL" id="CEM55640.1"/>
    </source>
</evidence>
<gene>
    <name evidence="1" type="ORF">Cvel_13717</name>
</gene>
<dbReference type="PhylomeDB" id="A0A0G4IEG1"/>
<dbReference type="AlphaFoldDB" id="A0A0G4IEG1"/>
<reference evidence="1" key="1">
    <citation type="submission" date="2014-11" db="EMBL/GenBank/DDBJ databases">
        <authorList>
            <person name="Otto D Thomas"/>
            <person name="Naeem Raeece"/>
        </authorList>
    </citation>
    <scope>NUCLEOTIDE SEQUENCE</scope>
</reference>
<sequence>MHSTSSGSLTLKHWPHTCMGDCRVVERVNPSLRQVPDLKQSLNRLYLEAFGASGVLMRWEGVEARLEQLRTLVSFVSEFVSKQNGFMKTLVEATGWNDMRTLAHFLLRNFPHRILRAQGGHERVPASDATYVVAKGGTLVSIVRDSALKVHGRALGRAADVVVIAFSLHLHQMKEEAKASFVVAFPRSVLGDQIPRELQGPPPGDPDTHWMEDLSGVPGVKMVFRVQRRVPSGKESDASTLHALRRMLSEYGSCRMGETPECDAQGPFLTVPAPSVRAMASWRVPPKWHHREVLNASVDGKAPPTMVLGAFLSRNCHNNQGIILCSVKYPSFSLTRDHEMFGVGKMLSTACNHEAEDSKDPKSFWVSSCALTAAIDCRLLRKIRPAKSFSSPSFDLPDEEGRSASLLLAELREEAASRTRKEIESALAKCSTSGTCPEFDDGGRLRFLSRLGQGRIEDVLQQAFERQARRETVLPSFVRTRVNDPTEHQVGRAGGWSWGSSLKGLGLSLDYRQAGSSKVFVLRNPGRGKGDLPVDMQVEVYVYSSLLPAETEALSKVYMAGEVNNENGRVFVDRETQSLVITRLLAVNGGREESELWDESVEGLRKVLREGCSGVVRRQSDGYACLGTEKCKAIQRFYLHPLETCIFKQQSRECQRLGDPPCWICGGQL</sequence>
<protein>
    <submittedName>
        <fullName evidence="1">Uncharacterized protein</fullName>
    </submittedName>
</protein>
<dbReference type="EMBL" id="CDMZ01005896">
    <property type="protein sequence ID" value="CEM55640.1"/>
    <property type="molecule type" value="Genomic_DNA"/>
</dbReference>
<proteinExistence type="predicted"/>
<name>A0A0G4IEG1_9ALVE</name>
<dbReference type="VEuPathDB" id="CryptoDB:Cvel_13717"/>